<evidence type="ECO:0000256" key="4">
    <source>
        <dbReference type="SAM" id="Phobius"/>
    </source>
</evidence>
<keyword evidence="5" id="KW-0732">Signal</keyword>
<dbReference type="PANTHER" id="PTHR11705">
    <property type="entry name" value="PROTEASE FAMILY M14 CARBOXYPEPTIDASE A,B"/>
    <property type="match status" value="1"/>
</dbReference>
<evidence type="ECO:0000256" key="1">
    <source>
        <dbReference type="ARBA" id="ARBA00001947"/>
    </source>
</evidence>
<dbReference type="Gene3D" id="3.40.630.10">
    <property type="entry name" value="Zn peptidases"/>
    <property type="match status" value="1"/>
</dbReference>
<keyword evidence="4" id="KW-1133">Transmembrane helix</keyword>
<evidence type="ECO:0000313" key="8">
    <source>
        <dbReference type="Proteomes" id="UP000039865"/>
    </source>
</evidence>
<comment type="cofactor">
    <cofactor evidence="1">
        <name>Zn(2+)</name>
        <dbReference type="ChEBI" id="CHEBI:29105"/>
    </cofactor>
</comment>
<keyword evidence="4" id="KW-0472">Membrane</keyword>
<keyword evidence="7" id="KW-0378">Hydrolase</keyword>
<evidence type="ECO:0000313" key="7">
    <source>
        <dbReference type="EMBL" id="CDW79494.1"/>
    </source>
</evidence>
<evidence type="ECO:0000256" key="2">
    <source>
        <dbReference type="ARBA" id="ARBA00005988"/>
    </source>
</evidence>
<feature type="active site" description="Proton donor/acceptor" evidence="3">
    <location>
        <position position="334"/>
    </location>
</feature>
<proteinExistence type="inferred from homology"/>
<feature type="signal peptide" evidence="5">
    <location>
        <begin position="1"/>
        <end position="23"/>
    </location>
</feature>
<evidence type="ECO:0000259" key="6">
    <source>
        <dbReference type="PROSITE" id="PS52035"/>
    </source>
</evidence>
<sequence length="931" mass="107095">MKSLYLQSTLLLTSLFYYQTTKAQQLLVPNLFKKELEYKAEDYKYIPYAEMRQKLYNLANLYPNLMKIETAEQRYGIPHEVECGNELCQIDIVTISDFEVQSDEKAQVYISGTLHGDEVIGPNTAYYLIEYLISSYKEDSLVTNLLRRREIIITPMTNSVGYNYNERAERINVKSENYKSNPYKRNKNTGTKEYYFEDINRDFPYNTDKDKCLNTIAGRVIHQIMVENVIVSAITFHGGINVIAYPWGSYNRLKYQGTQQISREAPDYQAFEGVGWIIKNETGAYISQQGQKPSIKEYIFGDISSTIYPVQGGLEDWGYGAGFDYENNEATVFECRPTSYLLQNVTQSKEAYQSVRTAVYIVETDESKRPDEKTLGSREVSHHRDGRFKISKESVHDQNSIFDGHINRNIRLALAIIDLSKPYIDIVSYKELENNQVELIWKVNGCHTLNQARTIINGVKEEMIEAGASTTCNYLLGREQKQHEFKVIFNQADDLVLEAVTDQHFGKSINPSDVSPPGFADNPQLHLSKLRLQENYQIKSSHGKSLKGNKYIRSTKEESNILVNILLEISGIYQLTQTGPYELTVNGQLSDLPLYMQLEIQIMEYGDLSSLAVEYPDYNSLGKSILSLYTIENFSINKESNKFSQKFEFPQNITKMSDLAGRAIAITQAKDLVAYGILANETKVGNDSNLYTLGKQANSVAVCENLLSAIHYRAVFQLQQKDDKVSFSGLLRTSTRMEDENELILSINYKQSFDLDFNSAYKHDLNEKDQYEEHPCYVLDHEQIENQDWIIGRDLMMYGQHESYNTKILETSKCHIGLQNPDFRISDERFCKTELDQSKIGHPLKKYTLTSLINGFIAGLSKLQDHQLITFLVCGLVLSFVLYLSQKMTWRSEEKDERKRLETAARMEFVELQETNQSQRNHYAERLDDDL</sequence>
<dbReference type="GO" id="GO:0008270">
    <property type="term" value="F:zinc ion binding"/>
    <property type="evidence" value="ECO:0007669"/>
    <property type="project" value="InterPro"/>
</dbReference>
<keyword evidence="7" id="KW-0121">Carboxypeptidase</keyword>
<dbReference type="GO" id="GO:0006801">
    <property type="term" value="P:superoxide metabolic process"/>
    <property type="evidence" value="ECO:0007669"/>
    <property type="project" value="InterPro"/>
</dbReference>
<feature type="transmembrane region" description="Helical" evidence="4">
    <location>
        <begin position="868"/>
        <end position="885"/>
    </location>
</feature>
<keyword evidence="8" id="KW-1185">Reference proteome</keyword>
<keyword evidence="7" id="KW-0645">Protease</keyword>
<feature type="chain" id="PRO_5001729308" evidence="5">
    <location>
        <begin position="24"/>
        <end position="931"/>
    </location>
</feature>
<accession>A0A078ABE3</accession>
<dbReference type="Pfam" id="PF00246">
    <property type="entry name" value="Peptidase_M14"/>
    <property type="match status" value="1"/>
</dbReference>
<name>A0A078ABE3_STYLE</name>
<dbReference type="SMART" id="SM00631">
    <property type="entry name" value="Zn_pept"/>
    <property type="match status" value="1"/>
</dbReference>
<dbReference type="EMBL" id="CCKQ01008054">
    <property type="protein sequence ID" value="CDW79494.1"/>
    <property type="molecule type" value="Genomic_DNA"/>
</dbReference>
<dbReference type="PANTHER" id="PTHR11705:SF138">
    <property type="entry name" value="PEPTIDASE M14 CARBOXYPEPTIDASE A DOMAIN-CONTAINING PROTEIN"/>
    <property type="match status" value="1"/>
</dbReference>
<keyword evidence="4" id="KW-0812">Transmembrane</keyword>
<dbReference type="Proteomes" id="UP000039865">
    <property type="component" value="Unassembled WGS sequence"/>
</dbReference>
<dbReference type="AlphaFoldDB" id="A0A078ABE3"/>
<dbReference type="InterPro" id="IPR036423">
    <property type="entry name" value="SOD-like_Cu/Zn_dom_sf"/>
</dbReference>
<protein>
    <submittedName>
        <fullName evidence="7">Zinc carboxypeptidase family protein</fullName>
    </submittedName>
</protein>
<organism evidence="7 8">
    <name type="scientific">Stylonychia lemnae</name>
    <name type="common">Ciliate</name>
    <dbReference type="NCBI Taxonomy" id="5949"/>
    <lineage>
        <taxon>Eukaryota</taxon>
        <taxon>Sar</taxon>
        <taxon>Alveolata</taxon>
        <taxon>Ciliophora</taxon>
        <taxon>Intramacronucleata</taxon>
        <taxon>Spirotrichea</taxon>
        <taxon>Stichotrichia</taxon>
        <taxon>Sporadotrichida</taxon>
        <taxon>Oxytrichidae</taxon>
        <taxon>Stylonychinae</taxon>
        <taxon>Stylonychia</taxon>
    </lineage>
</organism>
<dbReference type="Gene3D" id="2.60.40.200">
    <property type="entry name" value="Superoxide dismutase, copper/zinc binding domain"/>
    <property type="match status" value="1"/>
</dbReference>
<dbReference type="GO" id="GO:0004181">
    <property type="term" value="F:metallocarboxypeptidase activity"/>
    <property type="evidence" value="ECO:0007669"/>
    <property type="project" value="InterPro"/>
</dbReference>
<evidence type="ECO:0000256" key="5">
    <source>
        <dbReference type="SAM" id="SignalP"/>
    </source>
</evidence>
<dbReference type="InParanoid" id="A0A078ABE3"/>
<feature type="domain" description="Peptidase M14" evidence="6">
    <location>
        <begin position="44"/>
        <end position="362"/>
    </location>
</feature>
<dbReference type="OrthoDB" id="10249045at2759"/>
<dbReference type="GO" id="GO:0006508">
    <property type="term" value="P:proteolysis"/>
    <property type="evidence" value="ECO:0007669"/>
    <property type="project" value="InterPro"/>
</dbReference>
<dbReference type="GO" id="GO:0005615">
    <property type="term" value="C:extracellular space"/>
    <property type="evidence" value="ECO:0007669"/>
    <property type="project" value="TreeGrafter"/>
</dbReference>
<evidence type="ECO:0000256" key="3">
    <source>
        <dbReference type="PROSITE-ProRule" id="PRU01379"/>
    </source>
</evidence>
<gene>
    <name evidence="7" type="primary">Contig14287.g15215</name>
    <name evidence="7" type="ORF">STYLEM_8482</name>
</gene>
<reference evidence="7 8" key="1">
    <citation type="submission" date="2014-06" db="EMBL/GenBank/DDBJ databases">
        <authorList>
            <person name="Swart Estienne"/>
        </authorList>
    </citation>
    <scope>NUCLEOTIDE SEQUENCE [LARGE SCALE GENOMIC DNA]</scope>
    <source>
        <strain evidence="7 8">130c</strain>
    </source>
</reference>
<comment type="similarity">
    <text evidence="2 3">Belongs to the peptidase M14 family.</text>
</comment>
<dbReference type="InterPro" id="IPR000834">
    <property type="entry name" value="Peptidase_M14"/>
</dbReference>
<dbReference type="PROSITE" id="PS52035">
    <property type="entry name" value="PEPTIDASE_M14"/>
    <property type="match status" value="1"/>
</dbReference>
<dbReference type="SUPFAM" id="SSF53187">
    <property type="entry name" value="Zn-dependent exopeptidases"/>
    <property type="match status" value="1"/>
</dbReference>